<evidence type="ECO:0000256" key="1">
    <source>
        <dbReference type="ARBA" id="ARBA00004123"/>
    </source>
</evidence>
<proteinExistence type="inferred from homology"/>
<keyword evidence="7" id="KW-1185">Reference proteome</keyword>
<evidence type="ECO:0008006" key="8">
    <source>
        <dbReference type="Google" id="ProtNLM"/>
    </source>
</evidence>
<dbReference type="GO" id="GO:0005634">
    <property type="term" value="C:nucleus"/>
    <property type="evidence" value="ECO:0007669"/>
    <property type="project" value="UniProtKB-SubCell"/>
</dbReference>
<comment type="similarity">
    <text evidence="2">Belongs to the RRP1 family.</text>
</comment>
<accession>A0A194VHX9</accession>
<gene>
    <name evidence="6" type="ORF">VM1G_10348</name>
</gene>
<dbReference type="InterPro" id="IPR010301">
    <property type="entry name" value="RRP1"/>
</dbReference>
<dbReference type="PANTHER" id="PTHR13026:SF0">
    <property type="entry name" value="RIBOSOMAL RNA PROCESSING 1B"/>
    <property type="match status" value="1"/>
</dbReference>
<name>A0A194VHX9_CYTMA</name>
<protein>
    <recommendedName>
        <fullName evidence="8">Ribosomal RNA-processing protein 1</fullName>
    </recommendedName>
</protein>
<dbReference type="Proteomes" id="UP000078559">
    <property type="component" value="Unassembled WGS sequence"/>
</dbReference>
<dbReference type="GO" id="GO:0006364">
    <property type="term" value="P:rRNA processing"/>
    <property type="evidence" value="ECO:0007669"/>
    <property type="project" value="UniProtKB-KW"/>
</dbReference>
<feature type="compositionally biased region" description="Acidic residues" evidence="5">
    <location>
        <begin position="283"/>
        <end position="293"/>
    </location>
</feature>
<dbReference type="OrthoDB" id="2019504at2759"/>
<feature type="compositionally biased region" description="Basic and acidic residues" evidence="5">
    <location>
        <begin position="318"/>
        <end position="328"/>
    </location>
</feature>
<dbReference type="AlphaFoldDB" id="A0A194VHX9"/>
<sequence>MTSQAKSMPFIKNLASSDRKTRTAALESLRTFLSAKHISSSLSTLDILKLWKGLFYALWMCDRPLPQQALCRDLSDLIWILPEPAVTPWLTGFWATMAREWTTGIDVLRMEKFLLLVRRVFGSSLVWTQVRETKKAKSPKKRSANGETASAANPSPNLRFDKNRADQILLLLANWPFRTDEDRREEEEQDELMPELVPVGLKLHALDIWVDEAEKAGILEAGEKEEDAKKSDNDTLSGSELLQRLNQLVDNLRSKTLSKAVRVRSKDSLADERLPWNQKEAGENEEGGDVDDDELLQRLNQLVDNLRSKTLSKAVRVRSKDSLADERLPWNQKEAGENEEGGDVDDEWGGLD</sequence>
<keyword evidence="3" id="KW-0698">rRNA processing</keyword>
<feature type="compositionally biased region" description="Acidic residues" evidence="5">
    <location>
        <begin position="337"/>
        <end position="352"/>
    </location>
</feature>
<dbReference type="GO" id="GO:0030688">
    <property type="term" value="C:preribosome, small subunit precursor"/>
    <property type="evidence" value="ECO:0007669"/>
    <property type="project" value="InterPro"/>
</dbReference>
<dbReference type="SMR" id="A0A194VHX9"/>
<evidence type="ECO:0000313" key="6">
    <source>
        <dbReference type="EMBL" id="KUI63588.1"/>
    </source>
</evidence>
<evidence type="ECO:0000256" key="3">
    <source>
        <dbReference type="ARBA" id="ARBA00022552"/>
    </source>
</evidence>
<dbReference type="PANTHER" id="PTHR13026">
    <property type="entry name" value="NNP-1 PROTEIN NOVEL NUCLEAR PROTEIN 1 NOP52"/>
    <property type="match status" value="1"/>
</dbReference>
<feature type="region of interest" description="Disordered" evidence="5">
    <location>
        <begin position="272"/>
        <end position="293"/>
    </location>
</feature>
<dbReference type="Pfam" id="PF05997">
    <property type="entry name" value="Nop52"/>
    <property type="match status" value="1"/>
</dbReference>
<evidence type="ECO:0000256" key="2">
    <source>
        <dbReference type="ARBA" id="ARBA00006374"/>
    </source>
</evidence>
<evidence type="ECO:0000256" key="5">
    <source>
        <dbReference type="SAM" id="MobiDB-lite"/>
    </source>
</evidence>
<feature type="compositionally biased region" description="Polar residues" evidence="5">
    <location>
        <begin position="145"/>
        <end position="156"/>
    </location>
</feature>
<evidence type="ECO:0000313" key="7">
    <source>
        <dbReference type="Proteomes" id="UP000078559"/>
    </source>
</evidence>
<reference evidence="6" key="1">
    <citation type="submission" date="2014-12" db="EMBL/GenBank/DDBJ databases">
        <title>Genome Sequence of Valsa Canker Pathogens Uncovers a Specific Adaption of Colonization on Woody Bark.</title>
        <authorList>
            <person name="Yin Z."/>
            <person name="Liu H."/>
            <person name="Gao X."/>
            <person name="Li Z."/>
            <person name="Song N."/>
            <person name="Ke X."/>
            <person name="Dai Q."/>
            <person name="Wu Y."/>
            <person name="Sun Y."/>
            <person name="Xu J.-R."/>
            <person name="Kang Z.K."/>
            <person name="Wang L."/>
            <person name="Huang L."/>
        </authorList>
    </citation>
    <scope>NUCLEOTIDE SEQUENCE [LARGE SCALE GENOMIC DNA]</scope>
    <source>
        <strain evidence="6">03-8</strain>
    </source>
</reference>
<organism evidence="6 7">
    <name type="scientific">Cytospora mali</name>
    <name type="common">Apple Valsa canker fungus</name>
    <name type="synonym">Valsa mali</name>
    <dbReference type="NCBI Taxonomy" id="578113"/>
    <lineage>
        <taxon>Eukaryota</taxon>
        <taxon>Fungi</taxon>
        <taxon>Dikarya</taxon>
        <taxon>Ascomycota</taxon>
        <taxon>Pezizomycotina</taxon>
        <taxon>Sordariomycetes</taxon>
        <taxon>Sordariomycetidae</taxon>
        <taxon>Diaporthales</taxon>
        <taxon>Cytosporaceae</taxon>
        <taxon>Cytospora</taxon>
    </lineage>
</organism>
<feature type="region of interest" description="Disordered" evidence="5">
    <location>
        <begin position="136"/>
        <end position="159"/>
    </location>
</feature>
<evidence type="ECO:0000256" key="4">
    <source>
        <dbReference type="ARBA" id="ARBA00023242"/>
    </source>
</evidence>
<comment type="subcellular location">
    <subcellularLocation>
        <location evidence="1">Nucleus</location>
    </subcellularLocation>
</comment>
<keyword evidence="4" id="KW-0539">Nucleus</keyword>
<dbReference type="EMBL" id="KN796113">
    <property type="protein sequence ID" value="KUI63588.1"/>
    <property type="molecule type" value="Genomic_DNA"/>
</dbReference>
<feature type="region of interest" description="Disordered" evidence="5">
    <location>
        <begin position="318"/>
        <end position="352"/>
    </location>
</feature>